<sequence length="159" mass="16732">MGAMANILVKDDSNPLVEFTLVPITNNRPKWRAQVPGVPVDAQITVEQLVNEKLKDGNYRRVLKLEVPVLETLGTAGTSAGYVAAQKVAYKVPYTVSTVQPARATTADMANALKMTLGLLAGASSTTATGTLNGASAADAVKNGTGPMTRFMVYGEDAY</sequence>
<evidence type="ECO:0000256" key="1">
    <source>
        <dbReference type="ARBA" id="ARBA00004328"/>
    </source>
</evidence>
<evidence type="ECO:0000256" key="2">
    <source>
        <dbReference type="ARBA" id="ARBA00022561"/>
    </source>
</evidence>
<organism evidence="4">
    <name type="scientific">Leviviridae sp</name>
    <dbReference type="NCBI Taxonomy" id="2027243"/>
    <lineage>
        <taxon>Viruses</taxon>
        <taxon>Riboviria</taxon>
        <taxon>Orthornavirae</taxon>
        <taxon>Lenarviricota</taxon>
        <taxon>Leviviricetes</taxon>
        <taxon>Norzivirales</taxon>
        <taxon>Fiersviridae</taxon>
    </lineage>
</organism>
<dbReference type="GO" id="GO:0019028">
    <property type="term" value="C:viral capsid"/>
    <property type="evidence" value="ECO:0007669"/>
    <property type="project" value="UniProtKB-KW"/>
</dbReference>
<proteinExistence type="predicted"/>
<accession>A0A514DB88</accession>
<evidence type="ECO:0000313" key="4">
    <source>
        <dbReference type="EMBL" id="QDH90877.1"/>
    </source>
</evidence>
<evidence type="ECO:0000256" key="3">
    <source>
        <dbReference type="ARBA" id="ARBA00022844"/>
    </source>
</evidence>
<comment type="subcellular location">
    <subcellularLocation>
        <location evidence="1">Virion</location>
    </subcellularLocation>
</comment>
<dbReference type="InterPro" id="IPR015954">
    <property type="entry name" value="Phage_RNA-type_capsid"/>
</dbReference>
<keyword evidence="3" id="KW-0946">Virion</keyword>
<dbReference type="EMBL" id="MN035840">
    <property type="protein sequence ID" value="QDH90877.1"/>
    <property type="molecule type" value="Genomic_RNA"/>
</dbReference>
<protein>
    <submittedName>
        <fullName evidence="4">Uncharacterized protein</fullName>
    </submittedName>
</protein>
<keyword evidence="2" id="KW-0167">Capsid protein</keyword>
<dbReference type="Gene3D" id="3.30.380.10">
    <property type="entry name" value="MS2 Viral Coat Protein"/>
    <property type="match status" value="1"/>
</dbReference>
<name>A0A514DB88_9VIRU</name>
<reference evidence="4" key="1">
    <citation type="submission" date="2019-05" db="EMBL/GenBank/DDBJ databases">
        <title>Metatranscriptomic reconstruction reveals RNA viruses with the potential to shape carbon cycling in soil.</title>
        <authorList>
            <person name="Starr E.P."/>
            <person name="Nuccio E."/>
            <person name="Pett-Ridge J."/>
            <person name="Banfield J.F."/>
            <person name="Firestone M.K."/>
        </authorList>
    </citation>
    <scope>NUCLEOTIDE SEQUENCE</scope>
    <source>
        <strain evidence="4">H4_Rhizo_Litter_19_scaffold_524</strain>
    </source>
</reference>
<gene>
    <name evidence="4" type="ORF">H4RhizoLitter19524_000003</name>
</gene>